<feature type="transmembrane region" description="Helical" evidence="2">
    <location>
        <begin position="47"/>
        <end position="73"/>
    </location>
</feature>
<dbReference type="AlphaFoldDB" id="A0A1M7PQR7"/>
<evidence type="ECO:0000313" key="3">
    <source>
        <dbReference type="EMBL" id="SHN19682.1"/>
    </source>
</evidence>
<keyword evidence="2" id="KW-1133">Transmembrane helix</keyword>
<feature type="region of interest" description="Disordered" evidence="1">
    <location>
        <begin position="1"/>
        <end position="26"/>
    </location>
</feature>
<proteinExistence type="predicted"/>
<protein>
    <submittedName>
        <fullName evidence="3">Uncharacterized protein</fullName>
    </submittedName>
</protein>
<reference evidence="3 4" key="1">
    <citation type="submission" date="2016-11" db="EMBL/GenBank/DDBJ databases">
        <authorList>
            <person name="Jaros S."/>
            <person name="Januszkiewicz K."/>
            <person name="Wedrychowicz H."/>
        </authorList>
    </citation>
    <scope>NUCLEOTIDE SEQUENCE [LARGE SCALE GENOMIC DNA]</scope>
    <source>
        <strain evidence="3 4">DSM 46144</strain>
    </source>
</reference>
<sequence length="721" mass="75105">MTGLPPPWPPDRDWPQPPVGGTPPIWRPPPSLAPIVMPSAPPPRRRLALVLGGALTALLLLCGTGAVAAGLLIRSGGPEDADRAVVADAARAWASDLPGVRLNLWLADEEGQRTHGRVTVTADGDAAGTLTQPGGGTASLRAHDGTTALDGDRTWHSRAATSRSERPTIDVTGAFTPDRLAAMIASAVTSAHTVEPVGDINGQDLVRYTDGPWTLYLTAAAPHALVYLEGPVAPGSPVAPAAALTPPGPGTDEVPPVDAATATVVPADNEYRNPYVAAAVSPATSAQAANATATARGGTPTTTPPASEAPDGSDAPSSRTSPTPAPASPAPDQTRAARTALPAAFAVTVQPVPQYCGNPRCAVRISARNTGGTPARVSLFVTVVPGLAPTRLDAGTVRPGAATQDFLVTYPNVVYATGGQIRTTLYGWAFSPDLDGPDPALKQRLAMLGINPDADPVLGRLDGPDRQIALRTLDLATRHLSAGDTRDVLAARLAVRRAVAKGLLPELDALSTHADRLGNPADLTANLTVVDDDTRPPDQQVPAGIGHRRELEQVAHLLRTRPRARITYDGYLADPETGRRYRADLLIEDGSDKTAVQVKTVSGRQGLRKALTTAIGQLNGDSGVGNGTPTPRGVDADGAIEQAPPGFRREVLLHLEPGTGELFTADKPTLQRRLADFDLARHLCHDGRYRAERLVLVNGADTHTWTTAQFHALGASGAQCP</sequence>
<evidence type="ECO:0000313" key="4">
    <source>
        <dbReference type="Proteomes" id="UP000184440"/>
    </source>
</evidence>
<gene>
    <name evidence="3" type="ORF">SAMN05443668_103590</name>
</gene>
<accession>A0A1M7PQR7</accession>
<evidence type="ECO:0000256" key="1">
    <source>
        <dbReference type="SAM" id="MobiDB-lite"/>
    </source>
</evidence>
<dbReference type="EMBL" id="FRCS01000003">
    <property type="protein sequence ID" value="SHN19682.1"/>
    <property type="molecule type" value="Genomic_DNA"/>
</dbReference>
<keyword evidence="2" id="KW-0472">Membrane</keyword>
<keyword evidence="4" id="KW-1185">Reference proteome</keyword>
<organism evidence="3 4">
    <name type="scientific">Cryptosporangium aurantiacum</name>
    <dbReference type="NCBI Taxonomy" id="134849"/>
    <lineage>
        <taxon>Bacteria</taxon>
        <taxon>Bacillati</taxon>
        <taxon>Actinomycetota</taxon>
        <taxon>Actinomycetes</taxon>
        <taxon>Cryptosporangiales</taxon>
        <taxon>Cryptosporangiaceae</taxon>
        <taxon>Cryptosporangium</taxon>
    </lineage>
</organism>
<name>A0A1M7PQR7_9ACTN</name>
<feature type="region of interest" description="Disordered" evidence="1">
    <location>
        <begin position="288"/>
        <end position="336"/>
    </location>
</feature>
<evidence type="ECO:0000256" key="2">
    <source>
        <dbReference type="SAM" id="Phobius"/>
    </source>
</evidence>
<feature type="compositionally biased region" description="Low complexity" evidence="1">
    <location>
        <begin position="288"/>
        <end position="322"/>
    </location>
</feature>
<keyword evidence="2" id="KW-0812">Transmembrane</keyword>
<dbReference type="Proteomes" id="UP000184440">
    <property type="component" value="Unassembled WGS sequence"/>
</dbReference>